<dbReference type="AlphaFoldDB" id="A0A2M9C6D5"/>
<dbReference type="RefSeq" id="WP_100375192.1">
    <property type="nucleotide sequence ID" value="NZ_PGFD01000001.1"/>
</dbReference>
<reference evidence="1 2" key="1">
    <citation type="submission" date="2017-11" db="EMBL/GenBank/DDBJ databases">
        <title>Genomic Encyclopedia of Archaeal and Bacterial Type Strains, Phase II (KMG-II): From Individual Species to Whole Genera.</title>
        <authorList>
            <person name="Goeker M."/>
        </authorList>
    </citation>
    <scope>NUCLEOTIDE SEQUENCE [LARGE SCALE GENOMIC DNA]</scope>
    <source>
        <strain evidence="1 2">DSM 27617</strain>
    </source>
</reference>
<evidence type="ECO:0000313" key="1">
    <source>
        <dbReference type="EMBL" id="PJJ66395.1"/>
    </source>
</evidence>
<comment type="caution">
    <text evidence="1">The sequence shown here is derived from an EMBL/GenBank/DDBJ whole genome shotgun (WGS) entry which is preliminary data.</text>
</comment>
<organism evidence="1 2">
    <name type="scientific">Chryseobacterium geocarposphaerae</name>
    <dbReference type="NCBI Taxonomy" id="1416776"/>
    <lineage>
        <taxon>Bacteria</taxon>
        <taxon>Pseudomonadati</taxon>
        <taxon>Bacteroidota</taxon>
        <taxon>Flavobacteriia</taxon>
        <taxon>Flavobacteriales</taxon>
        <taxon>Weeksellaceae</taxon>
        <taxon>Chryseobacterium group</taxon>
        <taxon>Chryseobacterium</taxon>
    </lineage>
</organism>
<gene>
    <name evidence="1" type="ORF">CLV73_0371</name>
</gene>
<dbReference type="EMBL" id="PGFD01000001">
    <property type="protein sequence ID" value="PJJ66395.1"/>
    <property type="molecule type" value="Genomic_DNA"/>
</dbReference>
<protein>
    <submittedName>
        <fullName evidence="1">Uncharacterized protein</fullName>
    </submittedName>
</protein>
<keyword evidence="2" id="KW-1185">Reference proteome</keyword>
<evidence type="ECO:0000313" key="2">
    <source>
        <dbReference type="Proteomes" id="UP000228740"/>
    </source>
</evidence>
<proteinExistence type="predicted"/>
<dbReference type="Proteomes" id="UP000228740">
    <property type="component" value="Unassembled WGS sequence"/>
</dbReference>
<accession>A0A2M9C6D5</accession>
<name>A0A2M9C6D5_9FLAO</name>
<sequence>MKLVRLFFLLLIINCSSQKTKDYDIVNAVVKNIETTSSSYILYLQNDNSKFIVPVSKYCEKQGKKRIKIGSEYSFHLKKDITIGNIEEEIISQKVDDKIVWTSDMKNTIYYDQCENVCGLYIQ</sequence>
<dbReference type="OrthoDB" id="1264982at2"/>